<reference evidence="2 3" key="1">
    <citation type="journal article" date="2023" name="Plants (Basel)">
        <title>Bridging the Gap: Combining Genomics and Transcriptomics Approaches to Understand Stylosanthes scabra, an Orphan Legume from the Brazilian Caatinga.</title>
        <authorList>
            <person name="Ferreira-Neto J.R.C."/>
            <person name="da Silva M.D."/>
            <person name="Binneck E."/>
            <person name="de Melo N.F."/>
            <person name="da Silva R.H."/>
            <person name="de Melo A.L.T.M."/>
            <person name="Pandolfi V."/>
            <person name="Bustamante F.O."/>
            <person name="Brasileiro-Vidal A.C."/>
            <person name="Benko-Iseppon A.M."/>
        </authorList>
    </citation>
    <scope>NUCLEOTIDE SEQUENCE [LARGE SCALE GENOMIC DNA]</scope>
    <source>
        <tissue evidence="2">Leaves</tissue>
    </source>
</reference>
<dbReference type="Proteomes" id="UP001341840">
    <property type="component" value="Unassembled WGS sequence"/>
</dbReference>
<feature type="compositionally biased region" description="Basic and acidic residues" evidence="1">
    <location>
        <begin position="63"/>
        <end position="77"/>
    </location>
</feature>
<evidence type="ECO:0000313" key="2">
    <source>
        <dbReference type="EMBL" id="MED6176292.1"/>
    </source>
</evidence>
<sequence length="125" mass="13463">MARSCGLDRAVSRSSLTSFFSRLKGAATGLHQSASSSCAGTRTINLIDGSGLVPSGMKQSGNEGKERRKERRVERELSGGGGATIHHPLPAAKTSTPELRLTHRLWLHEACHLLYVSKLGKLKLE</sequence>
<proteinExistence type="predicted"/>
<protein>
    <submittedName>
        <fullName evidence="2">Uncharacterized protein</fullName>
    </submittedName>
</protein>
<dbReference type="EMBL" id="JASCZI010152531">
    <property type="protein sequence ID" value="MED6176292.1"/>
    <property type="molecule type" value="Genomic_DNA"/>
</dbReference>
<organism evidence="2 3">
    <name type="scientific">Stylosanthes scabra</name>
    <dbReference type="NCBI Taxonomy" id="79078"/>
    <lineage>
        <taxon>Eukaryota</taxon>
        <taxon>Viridiplantae</taxon>
        <taxon>Streptophyta</taxon>
        <taxon>Embryophyta</taxon>
        <taxon>Tracheophyta</taxon>
        <taxon>Spermatophyta</taxon>
        <taxon>Magnoliopsida</taxon>
        <taxon>eudicotyledons</taxon>
        <taxon>Gunneridae</taxon>
        <taxon>Pentapetalae</taxon>
        <taxon>rosids</taxon>
        <taxon>fabids</taxon>
        <taxon>Fabales</taxon>
        <taxon>Fabaceae</taxon>
        <taxon>Papilionoideae</taxon>
        <taxon>50 kb inversion clade</taxon>
        <taxon>dalbergioids sensu lato</taxon>
        <taxon>Dalbergieae</taxon>
        <taxon>Pterocarpus clade</taxon>
        <taxon>Stylosanthes</taxon>
    </lineage>
</organism>
<accession>A0ABU6VTJ2</accession>
<gene>
    <name evidence="2" type="ORF">PIB30_086718</name>
</gene>
<name>A0ABU6VTJ2_9FABA</name>
<evidence type="ECO:0000256" key="1">
    <source>
        <dbReference type="SAM" id="MobiDB-lite"/>
    </source>
</evidence>
<evidence type="ECO:0000313" key="3">
    <source>
        <dbReference type="Proteomes" id="UP001341840"/>
    </source>
</evidence>
<feature type="region of interest" description="Disordered" evidence="1">
    <location>
        <begin position="50"/>
        <end position="92"/>
    </location>
</feature>
<keyword evidence="3" id="KW-1185">Reference proteome</keyword>
<comment type="caution">
    <text evidence="2">The sequence shown here is derived from an EMBL/GenBank/DDBJ whole genome shotgun (WGS) entry which is preliminary data.</text>
</comment>